<reference evidence="1 2" key="1">
    <citation type="submission" date="2024-02" db="EMBL/GenBank/DDBJ databases">
        <authorList>
            <person name="Chen Y."/>
            <person name="Shah S."/>
            <person name="Dougan E. K."/>
            <person name="Thang M."/>
            <person name="Chan C."/>
        </authorList>
    </citation>
    <scope>NUCLEOTIDE SEQUENCE [LARGE SCALE GENOMIC DNA]</scope>
</reference>
<keyword evidence="2" id="KW-1185">Reference proteome</keyword>
<protein>
    <recommendedName>
        <fullName evidence="3">Cyclic nucleotide-binding domain-containing protein</fullName>
    </recommendedName>
</protein>
<dbReference type="Proteomes" id="UP001642484">
    <property type="component" value="Unassembled WGS sequence"/>
</dbReference>
<dbReference type="SUPFAM" id="SSF51206">
    <property type="entry name" value="cAMP-binding domain-like"/>
    <property type="match status" value="1"/>
</dbReference>
<dbReference type="EMBL" id="CAXAMN010026099">
    <property type="protein sequence ID" value="CAK9100591.1"/>
    <property type="molecule type" value="Genomic_DNA"/>
</dbReference>
<sequence length="229" mass="25825">MSSQKTSDGPTAHQYRVTGWPAGSHRFSHLRSQYFFRRSKWSEESKRRLGLLCGHAGYVTGLFEYVMTDMLKLRLFALTGCALIVSFQAVQPRKQWVSVGWNSVYCAVNLFHIGLLLSERPRSLEEDERQLQKVLGDHVLHTQILSLSEAGQWQHFLPGTALIEEGHREDDAQVCIIVRGCCGLRIRGFKVGHLTPGAAVGAELPALRLLSSQSQRGQPQLSWQQKLEE</sequence>
<proteinExistence type="predicted"/>
<dbReference type="InterPro" id="IPR018490">
    <property type="entry name" value="cNMP-bd_dom_sf"/>
</dbReference>
<organism evidence="1 2">
    <name type="scientific">Durusdinium trenchii</name>
    <dbReference type="NCBI Taxonomy" id="1381693"/>
    <lineage>
        <taxon>Eukaryota</taxon>
        <taxon>Sar</taxon>
        <taxon>Alveolata</taxon>
        <taxon>Dinophyceae</taxon>
        <taxon>Suessiales</taxon>
        <taxon>Symbiodiniaceae</taxon>
        <taxon>Durusdinium</taxon>
    </lineage>
</organism>
<evidence type="ECO:0000313" key="2">
    <source>
        <dbReference type="Proteomes" id="UP001642484"/>
    </source>
</evidence>
<accession>A0ABP0RJ17</accession>
<gene>
    <name evidence="1" type="ORF">CCMP2556_LOCUS47508</name>
</gene>
<evidence type="ECO:0008006" key="3">
    <source>
        <dbReference type="Google" id="ProtNLM"/>
    </source>
</evidence>
<comment type="caution">
    <text evidence="1">The sequence shown here is derived from an EMBL/GenBank/DDBJ whole genome shotgun (WGS) entry which is preliminary data.</text>
</comment>
<evidence type="ECO:0000313" key="1">
    <source>
        <dbReference type="EMBL" id="CAK9100591.1"/>
    </source>
</evidence>
<dbReference type="InterPro" id="IPR014710">
    <property type="entry name" value="RmlC-like_jellyroll"/>
</dbReference>
<dbReference type="Gene3D" id="2.60.120.10">
    <property type="entry name" value="Jelly Rolls"/>
    <property type="match status" value="1"/>
</dbReference>
<name>A0ABP0RJ17_9DINO</name>